<name>A0ABU1EVN1_9STAP</name>
<gene>
    <name evidence="1" type="ORF">RCO12_01870</name>
</gene>
<sequence length="60" mass="7076">MEKYISQNSLGDKYVNEDLVAKDNLSKQKRDLLKEMVLSYNQMASDNQQTNYAFIKYHGR</sequence>
<dbReference type="EMBL" id="JAVJGV010000005">
    <property type="protein sequence ID" value="MDR5602174.1"/>
    <property type="molecule type" value="Genomic_DNA"/>
</dbReference>
<evidence type="ECO:0000313" key="2">
    <source>
        <dbReference type="Proteomes" id="UP001255050"/>
    </source>
</evidence>
<accession>A0ABU1EVN1</accession>
<organism evidence="1 2">
    <name type="scientific">Staphylococcus coagulans</name>
    <dbReference type="NCBI Taxonomy" id="74706"/>
    <lineage>
        <taxon>Bacteria</taxon>
        <taxon>Bacillati</taxon>
        <taxon>Bacillota</taxon>
        <taxon>Bacilli</taxon>
        <taxon>Bacillales</taxon>
        <taxon>Staphylococcaceae</taxon>
        <taxon>Staphylococcus</taxon>
    </lineage>
</organism>
<comment type="caution">
    <text evidence="1">The sequence shown here is derived from an EMBL/GenBank/DDBJ whole genome shotgun (WGS) entry which is preliminary data.</text>
</comment>
<protein>
    <submittedName>
        <fullName evidence="1">Uncharacterized protein</fullName>
    </submittedName>
</protein>
<dbReference type="Proteomes" id="UP001255050">
    <property type="component" value="Unassembled WGS sequence"/>
</dbReference>
<evidence type="ECO:0000313" key="1">
    <source>
        <dbReference type="EMBL" id="MDR5602174.1"/>
    </source>
</evidence>
<dbReference type="GeneID" id="72414638"/>
<reference evidence="1 2" key="1">
    <citation type="submission" date="2023-08" db="EMBL/GenBank/DDBJ databases">
        <title>Whole genome sequencing of Staphylococcus coagulans NN-2474.</title>
        <authorList>
            <person name="Kropotov V.S."/>
            <person name="Boriskina E.V."/>
            <person name="Gordinskaya N.A."/>
            <person name="Shkurkina I.S."/>
            <person name="Kryazhev D.V."/>
            <person name="Alekseeva A.E."/>
            <person name="Makhova M.A."/>
        </authorList>
    </citation>
    <scope>NUCLEOTIDE SEQUENCE [LARGE SCALE GENOMIC DNA]</scope>
    <source>
        <strain evidence="1 2">NN-2474</strain>
    </source>
</reference>
<keyword evidence="2" id="KW-1185">Reference proteome</keyword>
<dbReference type="RefSeq" id="WP_050331186.1">
    <property type="nucleotide sequence ID" value="NZ_CP092965.1"/>
</dbReference>
<proteinExistence type="predicted"/>